<sequence>MMSMLNTLVENQAGCEITFIHAVQNREVHAMREHVDNLRRNTKTLLLLYVI</sequence>
<protein>
    <submittedName>
        <fullName evidence="1">Uncharacterized protein</fullName>
    </submittedName>
</protein>
<dbReference type="AlphaFoldDB" id="A0A941IDT0"/>
<name>A0A941IDT0_9BACI</name>
<dbReference type="InterPro" id="IPR039261">
    <property type="entry name" value="FNR_nucleotide-bd"/>
</dbReference>
<reference evidence="1" key="1">
    <citation type="submission" date="2021-04" db="EMBL/GenBank/DDBJ databases">
        <title>Isolation and polyphasic classification of algal microorganism.</title>
        <authorList>
            <person name="Wang S."/>
        </authorList>
    </citation>
    <scope>NUCLEOTIDE SEQUENCE</scope>
    <source>
        <strain evidence="1">720a</strain>
    </source>
</reference>
<evidence type="ECO:0000313" key="1">
    <source>
        <dbReference type="EMBL" id="MBR7797430.1"/>
    </source>
</evidence>
<dbReference type="GO" id="GO:0016491">
    <property type="term" value="F:oxidoreductase activity"/>
    <property type="evidence" value="ECO:0007669"/>
    <property type="project" value="InterPro"/>
</dbReference>
<dbReference type="SUPFAM" id="SSF52343">
    <property type="entry name" value="Ferredoxin reductase-like, C-terminal NADP-linked domain"/>
    <property type="match status" value="1"/>
</dbReference>
<dbReference type="RefSeq" id="WP_080668609.1">
    <property type="nucleotide sequence ID" value="NZ_CP115959.1"/>
</dbReference>
<gene>
    <name evidence="1" type="ORF">KCX74_15450</name>
</gene>
<proteinExistence type="predicted"/>
<dbReference type="EMBL" id="JAGSOT010000054">
    <property type="protein sequence ID" value="MBR7797430.1"/>
    <property type="molecule type" value="Genomic_DNA"/>
</dbReference>
<keyword evidence="2" id="KW-1185">Reference proteome</keyword>
<dbReference type="Proteomes" id="UP000675284">
    <property type="component" value="Unassembled WGS sequence"/>
</dbReference>
<accession>A0A941IDT0</accession>
<comment type="caution">
    <text evidence="1">The sequence shown here is derived from an EMBL/GenBank/DDBJ whole genome shotgun (WGS) entry which is preliminary data.</text>
</comment>
<dbReference type="Gene3D" id="3.40.50.80">
    <property type="entry name" value="Nucleotide-binding domain of ferredoxin-NADP reductase (FNR) module"/>
    <property type="match status" value="1"/>
</dbReference>
<organism evidence="1 2">
    <name type="scientific">Virgibacillus salarius</name>
    <dbReference type="NCBI Taxonomy" id="447199"/>
    <lineage>
        <taxon>Bacteria</taxon>
        <taxon>Bacillati</taxon>
        <taxon>Bacillota</taxon>
        <taxon>Bacilli</taxon>
        <taxon>Bacillales</taxon>
        <taxon>Bacillaceae</taxon>
        <taxon>Virgibacillus</taxon>
    </lineage>
</organism>
<evidence type="ECO:0000313" key="2">
    <source>
        <dbReference type="Proteomes" id="UP000675284"/>
    </source>
</evidence>